<reference evidence="3 4" key="1">
    <citation type="submission" date="2021-03" db="EMBL/GenBank/DDBJ databases">
        <title>Complete genome of Parasphingorhabdus_sp.JHSY0214.</title>
        <authorList>
            <person name="Yoo J.H."/>
            <person name="Bae J.W."/>
        </authorList>
    </citation>
    <scope>NUCLEOTIDE SEQUENCE [LARGE SCALE GENOMIC DNA]</scope>
    <source>
        <strain evidence="3 4">JHSY0214</strain>
    </source>
</reference>
<dbReference type="Proteomes" id="UP000663923">
    <property type="component" value="Chromosome"/>
</dbReference>
<dbReference type="InterPro" id="IPR002347">
    <property type="entry name" value="SDR_fam"/>
</dbReference>
<accession>A0ABX7T804</accession>
<dbReference type="PRINTS" id="PR00080">
    <property type="entry name" value="SDRFAMILY"/>
</dbReference>
<dbReference type="Pfam" id="PF13561">
    <property type="entry name" value="adh_short_C2"/>
    <property type="match status" value="1"/>
</dbReference>
<keyword evidence="2" id="KW-0560">Oxidoreductase</keyword>
<gene>
    <name evidence="3" type="ORF">J4G78_05320</name>
</gene>
<name>A0ABX7T804_9SPHN</name>
<dbReference type="PANTHER" id="PTHR42760:SF133">
    <property type="entry name" value="3-OXOACYL-[ACYL-CARRIER-PROTEIN] REDUCTASE"/>
    <property type="match status" value="1"/>
</dbReference>
<dbReference type="RefSeq" id="WP_207989136.1">
    <property type="nucleotide sequence ID" value="NZ_CP071794.1"/>
</dbReference>
<evidence type="ECO:0000256" key="2">
    <source>
        <dbReference type="ARBA" id="ARBA00023002"/>
    </source>
</evidence>
<evidence type="ECO:0000313" key="3">
    <source>
        <dbReference type="EMBL" id="QTD56990.1"/>
    </source>
</evidence>
<comment type="similarity">
    <text evidence="1">Belongs to the short-chain dehydrogenases/reductases (SDR) family.</text>
</comment>
<dbReference type="PROSITE" id="PS00061">
    <property type="entry name" value="ADH_SHORT"/>
    <property type="match status" value="1"/>
</dbReference>
<proteinExistence type="inferred from homology"/>
<dbReference type="SUPFAM" id="SSF51735">
    <property type="entry name" value="NAD(P)-binding Rossmann-fold domains"/>
    <property type="match status" value="1"/>
</dbReference>
<dbReference type="PRINTS" id="PR00081">
    <property type="entry name" value="GDHRDH"/>
</dbReference>
<organism evidence="3 4">
    <name type="scientific">Parasphingorhabdus cellanae</name>
    <dbReference type="NCBI Taxonomy" id="2806553"/>
    <lineage>
        <taxon>Bacteria</taxon>
        <taxon>Pseudomonadati</taxon>
        <taxon>Pseudomonadota</taxon>
        <taxon>Alphaproteobacteria</taxon>
        <taxon>Sphingomonadales</taxon>
        <taxon>Sphingomonadaceae</taxon>
        <taxon>Parasphingorhabdus</taxon>
    </lineage>
</organism>
<dbReference type="InterPro" id="IPR020904">
    <property type="entry name" value="Sc_DH/Rdtase_CS"/>
</dbReference>
<evidence type="ECO:0000313" key="4">
    <source>
        <dbReference type="Proteomes" id="UP000663923"/>
    </source>
</evidence>
<dbReference type="PANTHER" id="PTHR42760">
    <property type="entry name" value="SHORT-CHAIN DEHYDROGENASES/REDUCTASES FAMILY MEMBER"/>
    <property type="match status" value="1"/>
</dbReference>
<dbReference type="Gene3D" id="3.40.50.720">
    <property type="entry name" value="NAD(P)-binding Rossmann-like Domain"/>
    <property type="match status" value="1"/>
</dbReference>
<dbReference type="InterPro" id="IPR036291">
    <property type="entry name" value="NAD(P)-bd_dom_sf"/>
</dbReference>
<protein>
    <submittedName>
        <fullName evidence="3">SDR family oxidoreductase</fullName>
    </submittedName>
</protein>
<sequence>MTAPNFSIDLSGRTAIITGASAGLGRRFASVLAACGAKVACTARRREKLDELVDEITQDGGDAQAFELDVRDAEQLKVIIPTISTALGQPDILVNNAGIVDAARAVRMSIELIDDVLDTNMRAAYILSCEFARPLIDQKMPGRIVNISSIAGTHYDGHGAALYSTTKAGISRITEALAVEWSRFFINVNAIAPGLFATEMSDGMTSRMGDFYENFPRKRICQPDQMDSTLLYLLSPASECVTGTIIKVDDGQGPR</sequence>
<dbReference type="EMBL" id="CP071794">
    <property type="protein sequence ID" value="QTD56990.1"/>
    <property type="molecule type" value="Genomic_DNA"/>
</dbReference>
<evidence type="ECO:0000256" key="1">
    <source>
        <dbReference type="ARBA" id="ARBA00006484"/>
    </source>
</evidence>
<keyword evidence="4" id="KW-1185">Reference proteome</keyword>